<evidence type="ECO:0000313" key="2">
    <source>
        <dbReference type="Proteomes" id="UP000261520"/>
    </source>
</evidence>
<dbReference type="AlphaFoldDB" id="A0A3B4AS49"/>
<dbReference type="Proteomes" id="UP000261520">
    <property type="component" value="Unplaced"/>
</dbReference>
<name>A0A3B4AS49_9GOBI</name>
<sequence length="74" mass="8300">MSHTTLGCDNVILPDGRQETDFHIVNKCLKGKRTNSQKFSFDLGTGIGYRADTETFAGLDIVFQLLVQPAYKFM</sequence>
<reference evidence="1" key="2">
    <citation type="submission" date="2025-09" db="UniProtKB">
        <authorList>
            <consortium name="Ensembl"/>
        </authorList>
    </citation>
    <scope>IDENTIFICATION</scope>
</reference>
<proteinExistence type="predicted"/>
<accession>A0A3B4AS49</accession>
<evidence type="ECO:0000313" key="1">
    <source>
        <dbReference type="Ensembl" id="ENSPMGP00000019166.1"/>
    </source>
</evidence>
<reference evidence="1" key="1">
    <citation type="submission" date="2025-08" db="UniProtKB">
        <authorList>
            <consortium name="Ensembl"/>
        </authorList>
    </citation>
    <scope>IDENTIFICATION</scope>
</reference>
<dbReference type="Ensembl" id="ENSPMGT00000020435.1">
    <property type="protein sequence ID" value="ENSPMGP00000019166.1"/>
    <property type="gene ID" value="ENSPMGG00000015576.1"/>
</dbReference>
<keyword evidence="2" id="KW-1185">Reference proteome</keyword>
<organism evidence="1 2">
    <name type="scientific">Periophthalmus magnuspinnatus</name>
    <dbReference type="NCBI Taxonomy" id="409849"/>
    <lineage>
        <taxon>Eukaryota</taxon>
        <taxon>Metazoa</taxon>
        <taxon>Chordata</taxon>
        <taxon>Craniata</taxon>
        <taxon>Vertebrata</taxon>
        <taxon>Euteleostomi</taxon>
        <taxon>Actinopterygii</taxon>
        <taxon>Neopterygii</taxon>
        <taxon>Teleostei</taxon>
        <taxon>Neoteleostei</taxon>
        <taxon>Acanthomorphata</taxon>
        <taxon>Gobiaria</taxon>
        <taxon>Gobiiformes</taxon>
        <taxon>Gobioidei</taxon>
        <taxon>Gobiidae</taxon>
        <taxon>Oxudercinae</taxon>
        <taxon>Periophthalmus</taxon>
    </lineage>
</organism>
<protein>
    <submittedName>
        <fullName evidence="1">Uncharacterized protein</fullName>
    </submittedName>
</protein>